<reference evidence="3" key="2">
    <citation type="journal article" date="2020" name="Nat. Commun.">
        <title>Large-scale genome sequencing of mycorrhizal fungi provides insights into the early evolution of symbiotic traits.</title>
        <authorList>
            <person name="Miyauchi S."/>
            <person name="Kiss E."/>
            <person name="Kuo A."/>
            <person name="Drula E."/>
            <person name="Kohler A."/>
            <person name="Sanchez-Garcia M."/>
            <person name="Morin E."/>
            <person name="Andreopoulos B."/>
            <person name="Barry K.W."/>
            <person name="Bonito G."/>
            <person name="Buee M."/>
            <person name="Carver A."/>
            <person name="Chen C."/>
            <person name="Cichocki N."/>
            <person name="Clum A."/>
            <person name="Culley D."/>
            <person name="Crous P.W."/>
            <person name="Fauchery L."/>
            <person name="Girlanda M."/>
            <person name="Hayes R.D."/>
            <person name="Keri Z."/>
            <person name="LaButti K."/>
            <person name="Lipzen A."/>
            <person name="Lombard V."/>
            <person name="Magnuson J."/>
            <person name="Maillard F."/>
            <person name="Murat C."/>
            <person name="Nolan M."/>
            <person name="Ohm R.A."/>
            <person name="Pangilinan J."/>
            <person name="Pereira M.F."/>
            <person name="Perotto S."/>
            <person name="Peter M."/>
            <person name="Pfister S."/>
            <person name="Riley R."/>
            <person name="Sitrit Y."/>
            <person name="Stielow J.B."/>
            <person name="Szollosi G."/>
            <person name="Zifcakova L."/>
            <person name="Stursova M."/>
            <person name="Spatafora J.W."/>
            <person name="Tedersoo L."/>
            <person name="Vaario L.M."/>
            <person name="Yamada A."/>
            <person name="Yan M."/>
            <person name="Wang P."/>
            <person name="Xu J."/>
            <person name="Bruns T."/>
            <person name="Baldrian P."/>
            <person name="Vilgalys R."/>
            <person name="Dunand C."/>
            <person name="Henrissat B."/>
            <person name="Grigoriev I.V."/>
            <person name="Hibbett D."/>
            <person name="Nagy L.G."/>
            <person name="Martin F.M."/>
        </authorList>
    </citation>
    <scope>NUCLEOTIDE SEQUENCE</scope>
    <source>
        <strain evidence="3">BED1</strain>
    </source>
</reference>
<feature type="transmembrane region" description="Helical" evidence="1">
    <location>
        <begin position="12"/>
        <end position="34"/>
    </location>
</feature>
<name>A0AAD4GML9_BOLED</name>
<dbReference type="InterPro" id="IPR045340">
    <property type="entry name" value="DUF6533"/>
</dbReference>
<feature type="domain" description="DUF6533" evidence="2">
    <location>
        <begin position="17"/>
        <end position="62"/>
    </location>
</feature>
<evidence type="ECO:0000313" key="3">
    <source>
        <dbReference type="EMBL" id="KAF8452886.1"/>
    </source>
</evidence>
<gene>
    <name evidence="3" type="ORF">L210DRAFT_681009</name>
</gene>
<accession>A0AAD4GML9</accession>
<evidence type="ECO:0000259" key="2">
    <source>
        <dbReference type="Pfam" id="PF20151"/>
    </source>
</evidence>
<comment type="caution">
    <text evidence="3">The sequence shown here is derived from an EMBL/GenBank/DDBJ whole genome shotgun (WGS) entry which is preliminary data.</text>
</comment>
<dbReference type="Pfam" id="PF20151">
    <property type="entry name" value="DUF6533"/>
    <property type="match status" value="1"/>
</dbReference>
<keyword evidence="1" id="KW-0472">Membrane</keyword>
<keyword evidence="1" id="KW-0812">Transmembrane</keyword>
<reference evidence="3" key="1">
    <citation type="submission" date="2019-10" db="EMBL/GenBank/DDBJ databases">
        <authorList>
            <consortium name="DOE Joint Genome Institute"/>
            <person name="Kuo A."/>
            <person name="Miyauchi S."/>
            <person name="Kiss E."/>
            <person name="Drula E."/>
            <person name="Kohler A."/>
            <person name="Sanchez-Garcia M."/>
            <person name="Andreopoulos B."/>
            <person name="Barry K.W."/>
            <person name="Bonito G."/>
            <person name="Buee M."/>
            <person name="Carver A."/>
            <person name="Chen C."/>
            <person name="Cichocki N."/>
            <person name="Clum A."/>
            <person name="Culley D."/>
            <person name="Crous P.W."/>
            <person name="Fauchery L."/>
            <person name="Girlanda M."/>
            <person name="Hayes R."/>
            <person name="Keri Z."/>
            <person name="LaButti K."/>
            <person name="Lipzen A."/>
            <person name="Lombard V."/>
            <person name="Magnuson J."/>
            <person name="Maillard F."/>
            <person name="Morin E."/>
            <person name="Murat C."/>
            <person name="Nolan M."/>
            <person name="Ohm R."/>
            <person name="Pangilinan J."/>
            <person name="Pereira M."/>
            <person name="Perotto S."/>
            <person name="Peter M."/>
            <person name="Riley R."/>
            <person name="Sitrit Y."/>
            <person name="Stielow B."/>
            <person name="Szollosi G."/>
            <person name="Zifcakova L."/>
            <person name="Stursova M."/>
            <person name="Spatafora J.W."/>
            <person name="Tedersoo L."/>
            <person name="Vaario L.-M."/>
            <person name="Yamada A."/>
            <person name="Yan M."/>
            <person name="Wang P."/>
            <person name="Xu J."/>
            <person name="Bruns T."/>
            <person name="Baldrian P."/>
            <person name="Vilgalys R."/>
            <person name="Henrissat B."/>
            <person name="Grigoriev I.V."/>
            <person name="Hibbett D."/>
            <person name="Nagy L.G."/>
            <person name="Martin F.M."/>
        </authorList>
    </citation>
    <scope>NUCLEOTIDE SEQUENCE</scope>
    <source>
        <strain evidence="3">BED1</strain>
    </source>
</reference>
<organism evidence="3 4">
    <name type="scientific">Boletus edulis BED1</name>
    <dbReference type="NCBI Taxonomy" id="1328754"/>
    <lineage>
        <taxon>Eukaryota</taxon>
        <taxon>Fungi</taxon>
        <taxon>Dikarya</taxon>
        <taxon>Basidiomycota</taxon>
        <taxon>Agaricomycotina</taxon>
        <taxon>Agaricomycetes</taxon>
        <taxon>Agaricomycetidae</taxon>
        <taxon>Boletales</taxon>
        <taxon>Boletineae</taxon>
        <taxon>Boletaceae</taxon>
        <taxon>Boletoideae</taxon>
        <taxon>Boletus</taxon>
    </lineage>
</organism>
<evidence type="ECO:0000256" key="1">
    <source>
        <dbReference type="SAM" id="Phobius"/>
    </source>
</evidence>
<dbReference type="AlphaFoldDB" id="A0AAD4GML9"/>
<protein>
    <recommendedName>
        <fullName evidence="2">DUF6533 domain-containing protein</fullName>
    </recommendedName>
</protein>
<evidence type="ECO:0000313" key="4">
    <source>
        <dbReference type="Proteomes" id="UP001194468"/>
    </source>
</evidence>
<dbReference type="EMBL" id="WHUW01000001">
    <property type="protein sequence ID" value="KAF8452886.1"/>
    <property type="molecule type" value="Genomic_DNA"/>
</dbReference>
<keyword evidence="1" id="KW-1133">Transmembrane helix</keyword>
<dbReference type="Proteomes" id="UP001194468">
    <property type="component" value="Unassembled WGS sequence"/>
</dbReference>
<sequence length="94" mass="10785">MSSDPQTTLEHLVVNNYISLAGITVVVYDYIITISREIEYIWLRPWTWVSMMFVVVRYIGLCWIMTSALGSSSFVPGPLEVRFSSPILHLAHHQ</sequence>
<keyword evidence="4" id="KW-1185">Reference proteome</keyword>
<proteinExistence type="predicted"/>
<feature type="transmembrane region" description="Helical" evidence="1">
    <location>
        <begin position="46"/>
        <end position="66"/>
    </location>
</feature>